<dbReference type="GO" id="GO:0004984">
    <property type="term" value="F:olfactory receptor activity"/>
    <property type="evidence" value="ECO:0007669"/>
    <property type="project" value="TreeGrafter"/>
</dbReference>
<name>A0A9D2XT64_NOTFU</name>
<dbReference type="InterPro" id="IPR052921">
    <property type="entry name" value="GPCR1_Superfamily_Member"/>
</dbReference>
<feature type="transmembrane region" description="Helical" evidence="5">
    <location>
        <begin position="235"/>
        <end position="258"/>
    </location>
</feature>
<dbReference type="OrthoDB" id="8937503at2759"/>
<dbReference type="CDD" id="cd00637">
    <property type="entry name" value="7tm_classA_rhodopsin-like"/>
    <property type="match status" value="1"/>
</dbReference>
<dbReference type="PANTHER" id="PTHR26451">
    <property type="entry name" value="G_PROTEIN_RECEP_F1_2 DOMAIN-CONTAINING PROTEIN"/>
    <property type="match status" value="1"/>
</dbReference>
<dbReference type="GO" id="GO:0004930">
    <property type="term" value="F:G protein-coupled receptor activity"/>
    <property type="evidence" value="ECO:0007669"/>
    <property type="project" value="InterPro"/>
</dbReference>
<dbReference type="PROSITE" id="PS50262">
    <property type="entry name" value="G_PROTEIN_RECEP_F1_2"/>
    <property type="match status" value="1"/>
</dbReference>
<feature type="transmembrane region" description="Helical" evidence="5">
    <location>
        <begin position="57"/>
        <end position="85"/>
    </location>
</feature>
<dbReference type="OMA" id="IQCERDN"/>
<dbReference type="KEGG" id="nfu:107385886"/>
<dbReference type="PRINTS" id="PR00237">
    <property type="entry name" value="GPCRRHODOPSN"/>
</dbReference>
<gene>
    <name evidence="7" type="ORF">G4P62_009817</name>
</gene>
<keyword evidence="3 5" id="KW-1133">Transmembrane helix</keyword>
<evidence type="ECO:0000256" key="4">
    <source>
        <dbReference type="ARBA" id="ARBA00023136"/>
    </source>
</evidence>
<protein>
    <submittedName>
        <fullName evidence="7">Olfactory receptor 51B2-like</fullName>
    </submittedName>
</protein>
<evidence type="ECO:0000259" key="6">
    <source>
        <dbReference type="PROSITE" id="PS50262"/>
    </source>
</evidence>
<evidence type="ECO:0000313" key="8">
    <source>
        <dbReference type="Proteomes" id="UP000822369"/>
    </source>
</evidence>
<feature type="domain" description="G-protein coupled receptors family 1 profile" evidence="6">
    <location>
        <begin position="37"/>
        <end position="285"/>
    </location>
</feature>
<dbReference type="SUPFAM" id="SSF81321">
    <property type="entry name" value="Family A G protein-coupled receptor-like"/>
    <property type="match status" value="1"/>
</dbReference>
<dbReference type="Proteomes" id="UP000822369">
    <property type="component" value="Chromosome 14"/>
</dbReference>
<sequence length="306" mass="35246">MNLSSYNNVSSGYRDSASTVMVKNIIILALGITINYINCLLVHCFRKQQIFYMNPRYILYIHLVVNDLIQLTTTVSLFVISYIFYRVNASVCCLILTFAIFTTQNTPLNLALMAVECYIAVCFPLRHAELCNIKRIYILIGCIWVLSSVAVMPDIFIVLATEPVRLLFSSIFCERDNLFQHPVSLQKRNISSLVYLALVWLTIFFTYFKIFFAARAANSADGNANKARNTILLHGFQLSLCMLTYVSPILSNSLIYWFPNNYTHIQFVSYIIIQIFPRFVSPIVYGLRDKVFKQYLKRYLLCGIRA</sequence>
<dbReference type="InterPro" id="IPR000276">
    <property type="entry name" value="GPCR_Rhodpsn"/>
</dbReference>
<proteinExistence type="predicted"/>
<dbReference type="Pfam" id="PF00001">
    <property type="entry name" value="7tm_1"/>
    <property type="match status" value="1"/>
</dbReference>
<dbReference type="FunFam" id="1.20.1070.10:FF:000096">
    <property type="entry name" value="Odorant receptor 131-2"/>
    <property type="match status" value="1"/>
</dbReference>
<organism evidence="7 8">
    <name type="scientific">Nothobranchius furzeri</name>
    <name type="common">Turquoise killifish</name>
    <dbReference type="NCBI Taxonomy" id="105023"/>
    <lineage>
        <taxon>Eukaryota</taxon>
        <taxon>Metazoa</taxon>
        <taxon>Chordata</taxon>
        <taxon>Craniata</taxon>
        <taxon>Vertebrata</taxon>
        <taxon>Euteleostomi</taxon>
        <taxon>Actinopterygii</taxon>
        <taxon>Neopterygii</taxon>
        <taxon>Teleostei</taxon>
        <taxon>Neoteleostei</taxon>
        <taxon>Acanthomorphata</taxon>
        <taxon>Ovalentaria</taxon>
        <taxon>Atherinomorphae</taxon>
        <taxon>Cyprinodontiformes</taxon>
        <taxon>Nothobranchiidae</taxon>
        <taxon>Nothobranchius</taxon>
    </lineage>
</organism>
<evidence type="ECO:0000256" key="5">
    <source>
        <dbReference type="SAM" id="Phobius"/>
    </source>
</evidence>
<feature type="transmembrane region" description="Helical" evidence="5">
    <location>
        <begin position="105"/>
        <end position="125"/>
    </location>
</feature>
<dbReference type="PANTHER" id="PTHR26451:SF998">
    <property type="entry name" value="ODORANT RECEPTOR-RELATED"/>
    <property type="match status" value="1"/>
</dbReference>
<evidence type="ECO:0000256" key="1">
    <source>
        <dbReference type="ARBA" id="ARBA00004370"/>
    </source>
</evidence>
<dbReference type="AlphaFoldDB" id="A0A9D2XT64"/>
<comment type="subcellular location">
    <subcellularLocation>
        <location evidence="1">Membrane</location>
    </subcellularLocation>
</comment>
<reference evidence="7" key="1">
    <citation type="submission" date="2020-03" db="EMBL/GenBank/DDBJ databases">
        <title>Intra-Species Differences in Population Size shape Life History and Genome Evolution.</title>
        <authorList>
            <person name="Willemsen D."/>
            <person name="Cui R."/>
            <person name="Valenzano D.R."/>
        </authorList>
    </citation>
    <scope>NUCLEOTIDE SEQUENCE</scope>
    <source>
        <strain evidence="7">GRZ</strain>
        <tissue evidence="7">Whole</tissue>
    </source>
</reference>
<evidence type="ECO:0000313" key="7">
    <source>
        <dbReference type="EMBL" id="KAF7207572.1"/>
    </source>
</evidence>
<dbReference type="GO" id="GO:0016020">
    <property type="term" value="C:membrane"/>
    <property type="evidence" value="ECO:0007669"/>
    <property type="project" value="UniProtKB-SubCell"/>
</dbReference>
<dbReference type="InterPro" id="IPR017452">
    <property type="entry name" value="GPCR_Rhodpsn_7TM"/>
</dbReference>
<feature type="transmembrane region" description="Helical" evidence="5">
    <location>
        <begin position="193"/>
        <end position="214"/>
    </location>
</feature>
<evidence type="ECO:0000256" key="2">
    <source>
        <dbReference type="ARBA" id="ARBA00022692"/>
    </source>
</evidence>
<keyword evidence="7" id="KW-0675">Receptor</keyword>
<dbReference type="Gene3D" id="1.20.1070.10">
    <property type="entry name" value="Rhodopsin 7-helix transmembrane proteins"/>
    <property type="match status" value="1"/>
</dbReference>
<keyword evidence="4 5" id="KW-0472">Membrane</keyword>
<feature type="transmembrane region" description="Helical" evidence="5">
    <location>
        <begin position="264"/>
        <end position="287"/>
    </location>
</feature>
<feature type="transmembrane region" description="Helical" evidence="5">
    <location>
        <begin position="137"/>
        <end position="160"/>
    </location>
</feature>
<evidence type="ECO:0000256" key="3">
    <source>
        <dbReference type="ARBA" id="ARBA00022989"/>
    </source>
</evidence>
<accession>A0A9D2XT64</accession>
<comment type="caution">
    <text evidence="7">The sequence shown here is derived from an EMBL/GenBank/DDBJ whole genome shotgun (WGS) entry which is preliminary data.</text>
</comment>
<dbReference type="EMBL" id="JAAVVJ010000014">
    <property type="protein sequence ID" value="KAF7207572.1"/>
    <property type="molecule type" value="Genomic_DNA"/>
</dbReference>
<feature type="transmembrane region" description="Helical" evidence="5">
    <location>
        <begin position="20"/>
        <end position="45"/>
    </location>
</feature>
<keyword evidence="2 5" id="KW-0812">Transmembrane</keyword>
<dbReference type="GO" id="GO:0005549">
    <property type="term" value="F:odorant binding"/>
    <property type="evidence" value="ECO:0007669"/>
    <property type="project" value="TreeGrafter"/>
</dbReference>